<evidence type="ECO:0000313" key="3">
    <source>
        <dbReference type="Proteomes" id="UP001585053"/>
    </source>
</evidence>
<proteinExistence type="predicted"/>
<reference evidence="2 3" key="1">
    <citation type="submission" date="2024-01" db="EMBL/GenBank/DDBJ databases">
        <title>Genome mining of biosynthetic gene clusters to explore secondary metabolites of Streptomyces sp.</title>
        <authorList>
            <person name="Baig A."/>
            <person name="Ajitkumar Shintre N."/>
            <person name="Kumar H."/>
            <person name="Anbarasu A."/>
            <person name="Ramaiah S."/>
        </authorList>
    </citation>
    <scope>NUCLEOTIDE SEQUENCE [LARGE SCALE GENOMIC DNA]</scope>
    <source>
        <strain evidence="2 3">A01</strain>
    </source>
</reference>
<feature type="region of interest" description="Disordered" evidence="1">
    <location>
        <begin position="404"/>
        <end position="426"/>
    </location>
</feature>
<evidence type="ECO:0000256" key="1">
    <source>
        <dbReference type="SAM" id="MobiDB-lite"/>
    </source>
</evidence>
<sequence>MPRRPLDLAPFRGLRYAAPDVDRFIDGDFDLSRLLAPPYDIPDAREARELQRSDPYNAARVTLPYALSRHTAGEDTTAHRYRGAAERLHGWISDGRLVRDPEPALYVYEQVTPNGETQRGLIGALRLPDDDTDPSPVRPHENVAEPPVRDRFLLMDETRTNLEPIFLIYRGGGGAATTITETIPPRERPLISTRTADGAHHRLWAITDPELHRRVSDDLAARSALIADGHHRYAAYRRLRSAHEEADWGYGLALLVDSDTHPPRLGSIHRVLPGLDTERALAAARTVALVEPVPAPDPAIPNRTKAPALLLASPEGETHMVHGFDETTLEQASPGHSTAWRHLATAALHEVLLPLWRYPERRVRMVHDDPHEAVELARATRGTAVIVPPMRIDQIYALTDQGELTPRKSTSFGPKPRTGLVMRTLD</sequence>
<dbReference type="Pfam" id="PF06245">
    <property type="entry name" value="DUF1015"/>
    <property type="match status" value="1"/>
</dbReference>
<dbReference type="EMBL" id="JAYMRS010000001">
    <property type="protein sequence ID" value="MFB8767433.1"/>
    <property type="molecule type" value="Genomic_DNA"/>
</dbReference>
<dbReference type="RefSeq" id="WP_017535450.1">
    <property type="nucleotide sequence ID" value="NZ_BAZE01000006.1"/>
</dbReference>
<keyword evidence="3" id="KW-1185">Reference proteome</keyword>
<name>A0ABV5DS77_9ACTN</name>
<protein>
    <submittedName>
        <fullName evidence="2">DUF1015 domain-containing protein</fullName>
    </submittedName>
</protein>
<dbReference type="InterPro" id="IPR008323">
    <property type="entry name" value="UCP033563"/>
</dbReference>
<gene>
    <name evidence="2" type="ORF">VSQ78_06930</name>
</gene>
<accession>A0ABV5DS77</accession>
<dbReference type="GeneID" id="91392169"/>
<comment type="caution">
    <text evidence="2">The sequence shown here is derived from an EMBL/GenBank/DDBJ whole genome shotgun (WGS) entry which is preliminary data.</text>
</comment>
<organism evidence="2 3">
    <name type="scientific">Nocardiopsis alba</name>
    <dbReference type="NCBI Taxonomy" id="53437"/>
    <lineage>
        <taxon>Bacteria</taxon>
        <taxon>Bacillati</taxon>
        <taxon>Actinomycetota</taxon>
        <taxon>Actinomycetes</taxon>
        <taxon>Streptosporangiales</taxon>
        <taxon>Nocardiopsidaceae</taxon>
        <taxon>Nocardiopsis</taxon>
    </lineage>
</organism>
<dbReference type="PANTHER" id="PTHR36454">
    <property type="entry name" value="LMO2823 PROTEIN"/>
    <property type="match status" value="1"/>
</dbReference>
<evidence type="ECO:0000313" key="2">
    <source>
        <dbReference type="EMBL" id="MFB8767433.1"/>
    </source>
</evidence>
<dbReference type="Proteomes" id="UP001585053">
    <property type="component" value="Unassembled WGS sequence"/>
</dbReference>
<dbReference type="PANTHER" id="PTHR36454:SF1">
    <property type="entry name" value="DUF1015 DOMAIN-CONTAINING PROTEIN"/>
    <property type="match status" value="1"/>
</dbReference>